<dbReference type="AlphaFoldDB" id="A0ABD0X2R2"/>
<sequence length="277" mass="31118">MKNLMAEAAAGIKSLTKTITVTTQEISSAEDVTLLQNFEDSIQRVQSPEWGQESISGMPIDVAKHLSNLKYSVWEKMLTQVEYTPVTLDPNTAHPCLVLSHDLTSLQYTGQLQRLPDNPERFHLCAEVLGRTCFNSGSHYWEVETGSNDDWIMGVTCSSVNKHTEVQARPENGFWTVCFRDGVYKAMTSPPTTLAVTGTLQRIRVYVNLDVGQVSFFDPDDDLTPLYCFSQKFTNEIFPYFYTQSKHPLKIMPHRLCVTLQHGGKGSPFPSPKMSAN</sequence>
<accession>A0ABD0X2R2</accession>
<evidence type="ECO:0000313" key="3">
    <source>
        <dbReference type="Proteomes" id="UP001557470"/>
    </source>
</evidence>
<dbReference type="PROSITE" id="PS50188">
    <property type="entry name" value="B302_SPRY"/>
    <property type="match status" value="1"/>
</dbReference>
<name>A0ABD0X2R2_UMBPY</name>
<dbReference type="InterPro" id="IPR001870">
    <property type="entry name" value="B30.2/SPRY"/>
</dbReference>
<dbReference type="InterPro" id="IPR003879">
    <property type="entry name" value="Butyrophylin_SPRY"/>
</dbReference>
<comment type="caution">
    <text evidence="2">The sequence shown here is derived from an EMBL/GenBank/DDBJ whole genome shotgun (WGS) entry which is preliminary data.</text>
</comment>
<evidence type="ECO:0000313" key="2">
    <source>
        <dbReference type="EMBL" id="KAL0993255.1"/>
    </source>
</evidence>
<dbReference type="Gene3D" id="2.60.120.920">
    <property type="match status" value="1"/>
</dbReference>
<dbReference type="InterPro" id="IPR050143">
    <property type="entry name" value="TRIM/RBCC"/>
</dbReference>
<dbReference type="CDD" id="cd12893">
    <property type="entry name" value="SPRY_PRY_TRIM35"/>
    <property type="match status" value="1"/>
</dbReference>
<dbReference type="SUPFAM" id="SSF49899">
    <property type="entry name" value="Concanavalin A-like lectins/glucanases"/>
    <property type="match status" value="1"/>
</dbReference>
<keyword evidence="3" id="KW-1185">Reference proteome</keyword>
<evidence type="ECO:0000259" key="1">
    <source>
        <dbReference type="PROSITE" id="PS50188"/>
    </source>
</evidence>
<feature type="domain" description="B30.2/SPRY" evidence="1">
    <location>
        <begin position="66"/>
        <end position="258"/>
    </location>
</feature>
<dbReference type="InterPro" id="IPR043136">
    <property type="entry name" value="B30.2/SPRY_sf"/>
</dbReference>
<dbReference type="EMBL" id="JAGEUA010000003">
    <property type="protein sequence ID" value="KAL0993255.1"/>
    <property type="molecule type" value="Genomic_DNA"/>
</dbReference>
<proteinExistence type="predicted"/>
<dbReference type="FunFam" id="2.60.120.920:FF:000004">
    <property type="entry name" value="Butyrophilin subfamily 1 member A1"/>
    <property type="match status" value="1"/>
</dbReference>
<dbReference type="Pfam" id="PF13765">
    <property type="entry name" value="PRY"/>
    <property type="match status" value="1"/>
</dbReference>
<protein>
    <recommendedName>
        <fullName evidence="1">B30.2/SPRY domain-containing protein</fullName>
    </recommendedName>
</protein>
<gene>
    <name evidence="2" type="ORF">UPYG_G00105260</name>
</gene>
<dbReference type="SMART" id="SM00449">
    <property type="entry name" value="SPRY"/>
    <property type="match status" value="1"/>
</dbReference>
<dbReference type="InterPro" id="IPR013320">
    <property type="entry name" value="ConA-like_dom_sf"/>
</dbReference>
<dbReference type="PRINTS" id="PR01407">
    <property type="entry name" value="BUTYPHLNCDUF"/>
</dbReference>
<dbReference type="SMART" id="SM00589">
    <property type="entry name" value="PRY"/>
    <property type="match status" value="1"/>
</dbReference>
<dbReference type="Proteomes" id="UP001557470">
    <property type="component" value="Unassembled WGS sequence"/>
</dbReference>
<dbReference type="InterPro" id="IPR003877">
    <property type="entry name" value="SPRY_dom"/>
</dbReference>
<reference evidence="2 3" key="1">
    <citation type="submission" date="2024-06" db="EMBL/GenBank/DDBJ databases">
        <authorList>
            <person name="Pan Q."/>
            <person name="Wen M."/>
            <person name="Jouanno E."/>
            <person name="Zahm M."/>
            <person name="Klopp C."/>
            <person name="Cabau C."/>
            <person name="Louis A."/>
            <person name="Berthelot C."/>
            <person name="Parey E."/>
            <person name="Roest Crollius H."/>
            <person name="Montfort J."/>
            <person name="Robinson-Rechavi M."/>
            <person name="Bouchez O."/>
            <person name="Lampietro C."/>
            <person name="Lopez Roques C."/>
            <person name="Donnadieu C."/>
            <person name="Postlethwait J."/>
            <person name="Bobe J."/>
            <person name="Verreycken H."/>
            <person name="Guiguen Y."/>
        </authorList>
    </citation>
    <scope>NUCLEOTIDE SEQUENCE [LARGE SCALE GENOMIC DNA]</scope>
    <source>
        <strain evidence="2">Up_M1</strain>
        <tissue evidence="2">Testis</tissue>
    </source>
</reference>
<organism evidence="2 3">
    <name type="scientific">Umbra pygmaea</name>
    <name type="common">Eastern mudminnow</name>
    <dbReference type="NCBI Taxonomy" id="75934"/>
    <lineage>
        <taxon>Eukaryota</taxon>
        <taxon>Metazoa</taxon>
        <taxon>Chordata</taxon>
        <taxon>Craniata</taxon>
        <taxon>Vertebrata</taxon>
        <taxon>Euteleostomi</taxon>
        <taxon>Actinopterygii</taxon>
        <taxon>Neopterygii</taxon>
        <taxon>Teleostei</taxon>
        <taxon>Protacanthopterygii</taxon>
        <taxon>Esociformes</taxon>
        <taxon>Umbridae</taxon>
        <taxon>Umbra</taxon>
    </lineage>
</organism>
<dbReference type="Pfam" id="PF00622">
    <property type="entry name" value="SPRY"/>
    <property type="match status" value="1"/>
</dbReference>
<dbReference type="InterPro" id="IPR006574">
    <property type="entry name" value="PRY"/>
</dbReference>
<dbReference type="PANTHER" id="PTHR24103">
    <property type="entry name" value="E3 UBIQUITIN-PROTEIN LIGASE TRIM"/>
    <property type="match status" value="1"/>
</dbReference>